<protein>
    <submittedName>
        <fullName evidence="1">NHL repeat domain protein</fullName>
    </submittedName>
</protein>
<dbReference type="RefSeq" id="WP_104372985.1">
    <property type="nucleotide sequence ID" value="NZ_BFAV01000150.1"/>
</dbReference>
<dbReference type="Gene3D" id="2.120.10.30">
    <property type="entry name" value="TolB, C-terminal domain"/>
    <property type="match status" value="1"/>
</dbReference>
<keyword evidence="2" id="KW-1185">Reference proteome</keyword>
<dbReference type="AlphaFoldDB" id="A0A2L2XEP5"/>
<dbReference type="EMBL" id="BFAV01000150">
    <property type="protein sequence ID" value="GBF34817.1"/>
    <property type="molecule type" value="Genomic_DNA"/>
</dbReference>
<dbReference type="SUPFAM" id="SSF63829">
    <property type="entry name" value="Calcium-dependent phosphotriesterase"/>
    <property type="match status" value="1"/>
</dbReference>
<dbReference type="NCBIfam" id="TIGR02242">
    <property type="entry name" value="tail_TIGR02242"/>
    <property type="match status" value="1"/>
</dbReference>
<dbReference type="InterPro" id="IPR006521">
    <property type="entry name" value="Tail_protein_I"/>
</dbReference>
<dbReference type="Pfam" id="PF09684">
    <property type="entry name" value="Tail_P2_I"/>
    <property type="match status" value="1"/>
</dbReference>
<dbReference type="OrthoDB" id="370073at2"/>
<organism evidence="1 2">
    <name type="scientific">Desulfocucumis palustris</name>
    <dbReference type="NCBI Taxonomy" id="1898651"/>
    <lineage>
        <taxon>Bacteria</taxon>
        <taxon>Bacillati</taxon>
        <taxon>Bacillota</taxon>
        <taxon>Clostridia</taxon>
        <taxon>Eubacteriales</taxon>
        <taxon>Desulfocucumaceae</taxon>
        <taxon>Desulfocucumis</taxon>
    </lineage>
</organism>
<dbReference type="Proteomes" id="UP000239549">
    <property type="component" value="Unassembled WGS sequence"/>
</dbReference>
<gene>
    <name evidence="1" type="ORF">DCCM_3937</name>
</gene>
<evidence type="ECO:0000313" key="1">
    <source>
        <dbReference type="EMBL" id="GBF34817.1"/>
    </source>
</evidence>
<dbReference type="InterPro" id="IPR011748">
    <property type="entry name" value="Unchr_phage_tail-like"/>
</dbReference>
<sequence>MYGEVNFFSVNKKNDWEKGWADNIHFGDEGISLKTGRQYVLSRFIGLRNLMPHTGINDMAVENNGLFYLLDDRAGLWVYDYRSRQNDALLKEGHGLFTGQAMVALLEDVVLVADPLSEHKLTAFSPANGQMLWSLDSFEDNSIFPLGMAGDGRNNLYVVTPLGIKAGGYAEIFSDNPPGILKIDLSGKITDVFSHREFLLRRPATAARRGNSLFTAVSGDGFVYILDSEANSVYVFSPKGELSLQFQPGFSIKSSGLALDSDNNIYLGDGDRSGREAEDGRFIHKFDRDGRYIGVVPGFRGGSDKLLTDDKNNLYVWNGEDSSISILEQRQKIRGSGSGLPRGTYFSASLDSTVEEMHWHKLLLEAELPDNTQIVVSHYCSDSKNILFNEKTINMDDFIKDGSISAREKIAHLSGCWSQPVVNPGDALFHGARGRYLWLRIELIGSGDKTPVLKKARVYYPRMSYLSYLPAVYQEDNNSRDFLERYLAMFESFLMDMEEKIEGVAKYFDPDAVSGPFLKWLAAWLAIVLDDSWSEEQLRLFIKKSPELYKKRGTKRAIEEIIEIYTGQKPFIIEYFQFKYLKDKPEMKGLLANLYGLDPYCFTVLIKKECVETEQRLLAVQKILDREKPAFTEARLVVLQPWIYMDMHTYLGINTYLSELTLLRLDQRSAIPFNTVLVDVDMDNRLGLHSRMEIDAKVKY</sequence>
<dbReference type="InterPro" id="IPR011042">
    <property type="entry name" value="6-blade_b-propeller_TolB-like"/>
</dbReference>
<accession>A0A2L2XEP5</accession>
<evidence type="ECO:0000313" key="2">
    <source>
        <dbReference type="Proteomes" id="UP000239549"/>
    </source>
</evidence>
<comment type="caution">
    <text evidence="1">The sequence shown here is derived from an EMBL/GenBank/DDBJ whole genome shotgun (WGS) entry which is preliminary data.</text>
</comment>
<reference evidence="2" key="1">
    <citation type="submission" date="2018-02" db="EMBL/GenBank/DDBJ databases">
        <title>Genome sequence of Desulfocucumis palustris strain NAW-5.</title>
        <authorList>
            <person name="Watanabe M."/>
            <person name="Kojima H."/>
            <person name="Fukui M."/>
        </authorList>
    </citation>
    <scope>NUCLEOTIDE SEQUENCE [LARGE SCALE GENOMIC DNA]</scope>
    <source>
        <strain evidence="2">NAW-5</strain>
    </source>
</reference>
<proteinExistence type="predicted"/>
<name>A0A2L2XEP5_9FIRM</name>